<keyword evidence="9" id="KW-1185">Reference proteome</keyword>
<dbReference type="PANTHER" id="PTHR43159">
    <property type="entry name" value="ENOYL-[ACYL-CARRIER-PROTEIN] REDUCTASE"/>
    <property type="match status" value="1"/>
</dbReference>
<dbReference type="Proteomes" id="UP000595895">
    <property type="component" value="Chromosome"/>
</dbReference>
<accession>A0A7T7M8J5</accession>
<dbReference type="GO" id="GO:0004318">
    <property type="term" value="F:enoyl-[acyl-carrier-protein] reductase (NADH) activity"/>
    <property type="evidence" value="ECO:0007669"/>
    <property type="project" value="InterPro"/>
</dbReference>
<dbReference type="KEGG" id="awe:JG540_06055"/>
<dbReference type="InterPro" id="IPR036291">
    <property type="entry name" value="NAD(P)-bd_dom_sf"/>
</dbReference>
<comment type="pathway">
    <text evidence="1">Lipid metabolism.</text>
</comment>
<reference evidence="8 9" key="1">
    <citation type="submission" date="2020-12" db="EMBL/GenBank/DDBJ databases">
        <authorList>
            <person name="Zhou J."/>
        </authorList>
    </citation>
    <scope>NUCLEOTIDE SEQUENCE [LARGE SCALE GENOMIC DNA]</scope>
    <source>
        <strain evidence="8 9">CCUG 61299</strain>
    </source>
</reference>
<evidence type="ECO:0000313" key="8">
    <source>
        <dbReference type="EMBL" id="QQM66664.1"/>
    </source>
</evidence>
<dbReference type="PANTHER" id="PTHR43159:SF2">
    <property type="entry name" value="ENOYL-[ACYL-CARRIER-PROTEIN] REDUCTASE [NADH], CHLOROPLASTIC"/>
    <property type="match status" value="1"/>
</dbReference>
<name>A0A7T7M8J5_9ACTO</name>
<evidence type="ECO:0000256" key="4">
    <source>
        <dbReference type="ARBA" id="ARBA00022832"/>
    </source>
</evidence>
<dbReference type="Gene3D" id="3.40.50.720">
    <property type="entry name" value="NAD(P)-binding Rossmann-like Domain"/>
    <property type="match status" value="1"/>
</dbReference>
<keyword evidence="7" id="KW-0275">Fatty acid biosynthesis</keyword>
<evidence type="ECO:0000256" key="6">
    <source>
        <dbReference type="ARBA" id="ARBA00023098"/>
    </source>
</evidence>
<evidence type="ECO:0000313" key="9">
    <source>
        <dbReference type="Proteomes" id="UP000595895"/>
    </source>
</evidence>
<dbReference type="RefSeq" id="WP_200274754.1">
    <property type="nucleotide sequence ID" value="NZ_CP066802.1"/>
</dbReference>
<comment type="similarity">
    <text evidence="2">Belongs to the short-chain dehydrogenases/reductases (SDR) family. FabI subfamily.</text>
</comment>
<evidence type="ECO:0000256" key="1">
    <source>
        <dbReference type="ARBA" id="ARBA00005189"/>
    </source>
</evidence>
<evidence type="ECO:0000256" key="3">
    <source>
        <dbReference type="ARBA" id="ARBA00022516"/>
    </source>
</evidence>
<evidence type="ECO:0000256" key="5">
    <source>
        <dbReference type="ARBA" id="ARBA00023002"/>
    </source>
</evidence>
<dbReference type="SUPFAM" id="SSF51735">
    <property type="entry name" value="NAD(P)-binding Rossmann-fold domains"/>
    <property type="match status" value="1"/>
</dbReference>
<dbReference type="InterPro" id="IPR002347">
    <property type="entry name" value="SDR_fam"/>
</dbReference>
<dbReference type="InterPro" id="IPR014358">
    <property type="entry name" value="Enoyl-ACP_Rdtase_NADH"/>
</dbReference>
<proteinExistence type="inferred from homology"/>
<evidence type="ECO:0000256" key="7">
    <source>
        <dbReference type="ARBA" id="ARBA00023160"/>
    </source>
</evidence>
<keyword evidence="3" id="KW-0444">Lipid biosynthesis</keyword>
<evidence type="ECO:0000256" key="2">
    <source>
        <dbReference type="ARBA" id="ARBA00009233"/>
    </source>
</evidence>
<keyword evidence="4" id="KW-0276">Fatty acid metabolism</keyword>
<gene>
    <name evidence="8" type="ORF">JG540_06055</name>
</gene>
<sequence length="278" mass="27812">MSPQDPAPQPAAAAGTQSGTAPVYLVTGVLRPSSVATAVARLAQRGGDRVLLTAPPATARLTTAQARRLGVTEPVLSWDAADPGSGDQLREQLQARGVTRLDGVLHAVAHADASLLGSLLPGAQPLETATRARLLEQAFTVSAASLVALAEGLRSLLGPGGSLVALTFDTGHVHQGYGWMGPLKAALESAVRGLAVELGPSGVQVNAVSLGPLSTPAAQAIPGFPQLAEDWAGRAPQGWDPADPAAAARTVLALLSGALPGVTGQVLPCDGGGTLSLG</sequence>
<dbReference type="Pfam" id="PF13561">
    <property type="entry name" value="adh_short_C2"/>
    <property type="match status" value="1"/>
</dbReference>
<organism evidence="8 9">
    <name type="scientific">Actinomyces weissii</name>
    <dbReference type="NCBI Taxonomy" id="675090"/>
    <lineage>
        <taxon>Bacteria</taxon>
        <taxon>Bacillati</taxon>
        <taxon>Actinomycetota</taxon>
        <taxon>Actinomycetes</taxon>
        <taxon>Actinomycetales</taxon>
        <taxon>Actinomycetaceae</taxon>
        <taxon>Actinomyces</taxon>
    </lineage>
</organism>
<keyword evidence="5" id="KW-0560">Oxidoreductase</keyword>
<dbReference type="AlphaFoldDB" id="A0A7T7M8J5"/>
<dbReference type="GO" id="GO:0006633">
    <property type="term" value="P:fatty acid biosynthetic process"/>
    <property type="evidence" value="ECO:0007669"/>
    <property type="project" value="UniProtKB-KW"/>
</dbReference>
<protein>
    <submittedName>
        <fullName evidence="8">SDR family oxidoreductase</fullName>
    </submittedName>
</protein>
<keyword evidence="6" id="KW-0443">Lipid metabolism</keyword>
<dbReference type="EMBL" id="CP066802">
    <property type="protein sequence ID" value="QQM66664.1"/>
    <property type="molecule type" value="Genomic_DNA"/>
</dbReference>
<dbReference type="UniPathway" id="UPA00915"/>